<feature type="compositionally biased region" description="Low complexity" evidence="1">
    <location>
        <begin position="64"/>
        <end position="73"/>
    </location>
</feature>
<feature type="compositionally biased region" description="Basic and acidic residues" evidence="1">
    <location>
        <begin position="228"/>
        <end position="241"/>
    </location>
</feature>
<feature type="region of interest" description="Disordered" evidence="1">
    <location>
        <begin position="159"/>
        <end position="181"/>
    </location>
</feature>
<feature type="compositionally biased region" description="Acidic residues" evidence="1">
    <location>
        <begin position="242"/>
        <end position="257"/>
    </location>
</feature>
<feature type="region of interest" description="Disordered" evidence="1">
    <location>
        <begin position="214"/>
        <end position="337"/>
    </location>
</feature>
<evidence type="ECO:0000256" key="1">
    <source>
        <dbReference type="SAM" id="MobiDB-lite"/>
    </source>
</evidence>
<dbReference type="OrthoDB" id="2503926at2759"/>
<evidence type="ECO:0000313" key="5">
    <source>
        <dbReference type="Proteomes" id="UP000005240"/>
    </source>
</evidence>
<dbReference type="VEuPathDB" id="FungiDB:PTTG_25454"/>
<reference evidence="3" key="2">
    <citation type="submission" date="2016-05" db="EMBL/GenBank/DDBJ databases">
        <title>Comparative analysis highlights variable genome content of wheat rusts and divergence of the mating loci.</title>
        <authorList>
            <person name="Cuomo C.A."/>
            <person name="Bakkeren G."/>
            <person name="Szabo L."/>
            <person name="Khalil H."/>
            <person name="Joly D."/>
            <person name="Goldberg J."/>
            <person name="Young S."/>
            <person name="Zeng Q."/>
            <person name="Fellers J."/>
        </authorList>
    </citation>
    <scope>NUCLEOTIDE SEQUENCE [LARGE SCALE GENOMIC DNA]</scope>
    <source>
        <strain evidence="3">1-1 BBBD Race 1</strain>
    </source>
</reference>
<keyword evidence="2" id="KW-0472">Membrane</keyword>
<feature type="compositionally biased region" description="Polar residues" evidence="1">
    <location>
        <begin position="282"/>
        <end position="293"/>
    </location>
</feature>
<organism evidence="3">
    <name type="scientific">Puccinia triticina (isolate 1-1 / race 1 (BBBD))</name>
    <name type="common">Brown leaf rust fungus</name>
    <dbReference type="NCBI Taxonomy" id="630390"/>
    <lineage>
        <taxon>Eukaryota</taxon>
        <taxon>Fungi</taxon>
        <taxon>Dikarya</taxon>
        <taxon>Basidiomycota</taxon>
        <taxon>Pucciniomycotina</taxon>
        <taxon>Pucciniomycetes</taxon>
        <taxon>Pucciniales</taxon>
        <taxon>Pucciniaceae</taxon>
        <taxon>Puccinia</taxon>
    </lineage>
</organism>
<dbReference type="Proteomes" id="UP000005240">
    <property type="component" value="Unassembled WGS sequence"/>
</dbReference>
<feature type="region of interest" description="Disordered" evidence="1">
    <location>
        <begin position="59"/>
        <end position="89"/>
    </location>
</feature>
<accession>A0A180H256</accession>
<evidence type="ECO:0000256" key="2">
    <source>
        <dbReference type="SAM" id="Phobius"/>
    </source>
</evidence>
<feature type="region of interest" description="Disordered" evidence="1">
    <location>
        <begin position="107"/>
        <end position="126"/>
    </location>
</feature>
<gene>
    <name evidence="3" type="ORF">PTTG_25454</name>
</gene>
<keyword evidence="2" id="KW-0812">Transmembrane</keyword>
<protein>
    <submittedName>
        <fullName evidence="3 4">Uncharacterized protein</fullName>
    </submittedName>
</protein>
<feature type="compositionally biased region" description="Basic residues" evidence="1">
    <location>
        <begin position="75"/>
        <end position="85"/>
    </location>
</feature>
<feature type="compositionally biased region" description="Polar residues" evidence="1">
    <location>
        <begin position="316"/>
        <end position="330"/>
    </location>
</feature>
<keyword evidence="2" id="KW-1133">Transmembrane helix</keyword>
<sequence length="337" mass="36678">MPHPIVIAAGMAIIVGAGYVIYTELNRKSDEEEAYHTYCATIRAEKESRIRRLQGLRDAELHSAQHSSSASTSKNIHHTSLRHRSTNQSAQGQLDYPLIDLGQQFYPPIPRSHRSSSPTPSASSSKSDLKRLCAFSPILDIPIPDPVIFIAPSLGESVEADERCSPAPQHELSPARDGELQSTTDIADVQPLIDWEPSQADNAFGSLLALQLGSHSQPSDPASLHRVQQAEHFEASPRSETERDEDAQEEEEEEEQEQDGRLSVPDAHHPLSTELSVPASPKSLSELSPTSIPADTPPESDSDDWAVADEPVIPSSAHSPSLDGNWSDLGSDSFEPI</sequence>
<evidence type="ECO:0000313" key="3">
    <source>
        <dbReference type="EMBL" id="OAV99107.1"/>
    </source>
</evidence>
<feature type="compositionally biased region" description="Low complexity" evidence="1">
    <location>
        <begin position="115"/>
        <end position="126"/>
    </location>
</feature>
<reference evidence="4" key="4">
    <citation type="submission" date="2025-05" db="UniProtKB">
        <authorList>
            <consortium name="EnsemblFungi"/>
        </authorList>
    </citation>
    <scope>IDENTIFICATION</scope>
    <source>
        <strain evidence="4">isolate 1-1 / race 1 (BBBD)</strain>
    </source>
</reference>
<proteinExistence type="predicted"/>
<feature type="compositionally biased region" description="Acidic residues" evidence="1">
    <location>
        <begin position="298"/>
        <end position="307"/>
    </location>
</feature>
<dbReference type="EMBL" id="ADAS02000004">
    <property type="protein sequence ID" value="OAV99107.1"/>
    <property type="molecule type" value="Genomic_DNA"/>
</dbReference>
<name>A0A180H256_PUCT1</name>
<reference evidence="3" key="1">
    <citation type="submission" date="2009-11" db="EMBL/GenBank/DDBJ databases">
        <authorList>
            <consortium name="The Broad Institute Genome Sequencing Platform"/>
            <person name="Ward D."/>
            <person name="Feldgarden M."/>
            <person name="Earl A."/>
            <person name="Young S.K."/>
            <person name="Zeng Q."/>
            <person name="Koehrsen M."/>
            <person name="Alvarado L."/>
            <person name="Berlin A."/>
            <person name="Bochicchio J."/>
            <person name="Borenstein D."/>
            <person name="Chapman S.B."/>
            <person name="Chen Z."/>
            <person name="Engels R."/>
            <person name="Freedman E."/>
            <person name="Gellesch M."/>
            <person name="Goldberg J."/>
            <person name="Griggs A."/>
            <person name="Gujja S."/>
            <person name="Heilman E."/>
            <person name="Heiman D."/>
            <person name="Hepburn T."/>
            <person name="Howarth C."/>
            <person name="Jen D."/>
            <person name="Larson L."/>
            <person name="Lewis B."/>
            <person name="Mehta T."/>
            <person name="Park D."/>
            <person name="Pearson M."/>
            <person name="Roberts A."/>
            <person name="Saif S."/>
            <person name="Shea T."/>
            <person name="Shenoy N."/>
            <person name="Sisk P."/>
            <person name="Stolte C."/>
            <person name="Sykes S."/>
            <person name="Thomson T."/>
            <person name="Walk T."/>
            <person name="White J."/>
            <person name="Yandava C."/>
            <person name="Izard J."/>
            <person name="Baranova O.V."/>
            <person name="Blanton J.M."/>
            <person name="Tanner A.C."/>
            <person name="Dewhirst F.E."/>
            <person name="Haas B."/>
            <person name="Nusbaum C."/>
            <person name="Birren B."/>
        </authorList>
    </citation>
    <scope>NUCLEOTIDE SEQUENCE [LARGE SCALE GENOMIC DNA]</scope>
    <source>
        <strain evidence="3">1-1 BBBD Race 1</strain>
    </source>
</reference>
<keyword evidence="5" id="KW-1185">Reference proteome</keyword>
<dbReference type="AlphaFoldDB" id="A0A180H256"/>
<feature type="transmembrane region" description="Helical" evidence="2">
    <location>
        <begin position="6"/>
        <end position="22"/>
    </location>
</feature>
<reference evidence="4 5" key="3">
    <citation type="journal article" date="2017" name="G3 (Bethesda)">
        <title>Comparative analysis highlights variable genome content of wheat rusts and divergence of the mating loci.</title>
        <authorList>
            <person name="Cuomo C.A."/>
            <person name="Bakkeren G."/>
            <person name="Khalil H.B."/>
            <person name="Panwar V."/>
            <person name="Joly D."/>
            <person name="Linning R."/>
            <person name="Sakthikumar S."/>
            <person name="Song X."/>
            <person name="Adiconis X."/>
            <person name="Fan L."/>
            <person name="Goldberg J.M."/>
            <person name="Levin J.Z."/>
            <person name="Young S."/>
            <person name="Zeng Q."/>
            <person name="Anikster Y."/>
            <person name="Bruce M."/>
            <person name="Wang M."/>
            <person name="Yin C."/>
            <person name="McCallum B."/>
            <person name="Szabo L.J."/>
            <person name="Hulbert S."/>
            <person name="Chen X."/>
            <person name="Fellers J.P."/>
        </authorList>
    </citation>
    <scope>NUCLEOTIDE SEQUENCE</scope>
    <source>
        <strain evidence="4">isolate 1-1 / race 1 (BBBD)</strain>
        <strain evidence="5">Isolate 1-1 / race 1 (BBBD)</strain>
    </source>
</reference>
<evidence type="ECO:0000313" key="4">
    <source>
        <dbReference type="EnsemblFungi" id="PTTG_25454-t43_1-p1"/>
    </source>
</evidence>
<dbReference type="EnsemblFungi" id="PTTG_25454-t43_1">
    <property type="protein sequence ID" value="PTTG_25454-t43_1-p1"/>
    <property type="gene ID" value="PTTG_25454"/>
</dbReference>